<evidence type="ECO:0000313" key="1">
    <source>
        <dbReference type="EMBL" id="BCI55695.1"/>
    </source>
</evidence>
<dbReference type="EMBL" id="AP023287">
    <property type="protein sequence ID" value="BCI55695.1"/>
    <property type="molecule type" value="Genomic_DNA"/>
</dbReference>
<organism evidence="1 2">
    <name type="scientific">Mycolicibacterium litorale</name>
    <dbReference type="NCBI Taxonomy" id="758802"/>
    <lineage>
        <taxon>Bacteria</taxon>
        <taxon>Bacillati</taxon>
        <taxon>Actinomycetota</taxon>
        <taxon>Actinomycetes</taxon>
        <taxon>Mycobacteriales</taxon>
        <taxon>Mycobacteriaceae</taxon>
        <taxon>Mycolicibacterium</taxon>
    </lineage>
</organism>
<evidence type="ECO:0000313" key="2">
    <source>
        <dbReference type="Proteomes" id="UP000515734"/>
    </source>
</evidence>
<sequence length="63" mass="6865">MRLSVRDLSFEAAAAPGRPRPIRLRVGGLTYCMSPSEAIDLATQLADAVTELKNSHTERTDHA</sequence>
<protein>
    <submittedName>
        <fullName evidence="1">Uncharacterized protein</fullName>
    </submittedName>
</protein>
<dbReference type="Proteomes" id="UP000515734">
    <property type="component" value="Chromosome"/>
</dbReference>
<proteinExistence type="predicted"/>
<name>A0A6S6PB73_9MYCO</name>
<accession>A0A6S6PB73</accession>
<gene>
    <name evidence="1" type="ORF">NIIDNTM18_49730</name>
</gene>
<dbReference type="AlphaFoldDB" id="A0A6S6PB73"/>
<reference evidence="1 2" key="1">
    <citation type="submission" date="2020-07" db="EMBL/GenBank/DDBJ databases">
        <title>Complete genome sequence of Mycolicibacterium litorale like strain isolated from cardiac implantable electronic device infection.</title>
        <authorList>
            <person name="Fukano H."/>
            <person name="Miyama H."/>
            <person name="Hoshino Y."/>
        </authorList>
    </citation>
    <scope>NUCLEOTIDE SEQUENCE [LARGE SCALE GENOMIC DNA]</scope>
    <source>
        <strain evidence="1 2">NIIDNTM18</strain>
    </source>
</reference>